<dbReference type="PANTHER" id="PTHR31594">
    <property type="entry name" value="AIG1-TYPE G DOMAIN-CONTAINING PROTEIN"/>
    <property type="match status" value="1"/>
</dbReference>
<dbReference type="InterPro" id="IPR013783">
    <property type="entry name" value="Ig-like_fold"/>
</dbReference>
<dbReference type="InterPro" id="IPR027417">
    <property type="entry name" value="P-loop_NTPase"/>
</dbReference>
<dbReference type="AlphaFoldDB" id="A0AAW0Q1P5"/>
<evidence type="ECO:0000313" key="3">
    <source>
        <dbReference type="Proteomes" id="UP001460270"/>
    </source>
</evidence>
<dbReference type="SMART" id="SM00060">
    <property type="entry name" value="FN3"/>
    <property type="match status" value="1"/>
</dbReference>
<dbReference type="Pfam" id="PF21109">
    <property type="entry name" value="Stonustoxin_helical"/>
    <property type="match status" value="1"/>
</dbReference>
<dbReference type="Pfam" id="PF00041">
    <property type="entry name" value="fn3"/>
    <property type="match status" value="1"/>
</dbReference>
<dbReference type="Gene3D" id="2.60.40.10">
    <property type="entry name" value="Immunoglobulins"/>
    <property type="match status" value="1"/>
</dbReference>
<organism evidence="2 3">
    <name type="scientific">Mugilogobius chulae</name>
    <name type="common">yellowstripe goby</name>
    <dbReference type="NCBI Taxonomy" id="88201"/>
    <lineage>
        <taxon>Eukaryota</taxon>
        <taxon>Metazoa</taxon>
        <taxon>Chordata</taxon>
        <taxon>Craniata</taxon>
        <taxon>Vertebrata</taxon>
        <taxon>Euteleostomi</taxon>
        <taxon>Actinopterygii</taxon>
        <taxon>Neopterygii</taxon>
        <taxon>Teleostei</taxon>
        <taxon>Neoteleostei</taxon>
        <taxon>Acanthomorphata</taxon>
        <taxon>Gobiaria</taxon>
        <taxon>Gobiiformes</taxon>
        <taxon>Gobioidei</taxon>
        <taxon>Gobiidae</taxon>
        <taxon>Gobionellinae</taxon>
        <taxon>Mugilogobius</taxon>
    </lineage>
</organism>
<gene>
    <name evidence="2" type="ORF">WMY93_000285</name>
</gene>
<dbReference type="CDD" id="cd00063">
    <property type="entry name" value="FN3"/>
    <property type="match status" value="1"/>
</dbReference>
<dbReference type="EMBL" id="JBBPFD010000001">
    <property type="protein sequence ID" value="KAK7944557.1"/>
    <property type="molecule type" value="Genomic_DNA"/>
</dbReference>
<dbReference type="InterPro" id="IPR036116">
    <property type="entry name" value="FN3_sf"/>
</dbReference>
<sequence length="701" mass="78996">MASDCNKPVELAALGRPFALGMLYDCRRDSLIPGLTLWDQEKLDKDMKVTPKPYTKTEIVASESVSEKASSLGVDAALKASFLCGLVQVQGSAKYLNDNKKSRKQARVTLQYKTTTEFKTLTMNQLSADNIKHRNVIDKGLATHVVTAILYGADAFFVFDQDTSEDENVQNIQGNLKVVVKKLPKISIEGEGSLKMNDRDKENMNKFSCTFHGDFRLDTSPTTFEESVKVYQDLPKLLGPKGENAVPVRVHLLPLSTLDSKAAKLVRQISLRLVTEAESILEDFRELDFKLGLEGTLAIKLPSIRGGGEEEAGLAEVLKKTKESPFNSQRLKQWMSEVNREANMLKALTNVLKNTEVVSSEDVVIEKVCGSEKALVFVFTSLDSKEPYLEELENHLKRTEPNESRAEPKRWYKTKEVIERMRSKAKVFGDFADANKDQDRTELQFLAVSLADENHKDATIYLYEDGFQSCDNFELPCKPSRVTLGRVTENSVSVQFSAPSDGAENVCRYRVEFCEEGQEQWKQQEQKEAGEVTVTGLIPNTDYRVRVRAVTEVGLGPAAPHICFKTAPATIIQRFMKDSVKIKRSEIYKLSKKSELNPYGYRKYVFGKESQKEDRTVVLVGPAGSGKTSLINAMINYILGVKWTDPFWFLLCEEQKTFETVLYQINHQEGFQVDFSLTIIDTPGYDDSDNTRRFYGRSTST</sequence>
<accession>A0AAW0Q1P5</accession>
<dbReference type="SUPFAM" id="SSF49265">
    <property type="entry name" value="Fibronectin type III"/>
    <property type="match status" value="1"/>
</dbReference>
<comment type="caution">
    <text evidence="2">The sequence shown here is derived from an EMBL/GenBank/DDBJ whole genome shotgun (WGS) entry which is preliminary data.</text>
</comment>
<dbReference type="InterPro" id="IPR052090">
    <property type="entry name" value="Cytolytic_pore-forming_toxin"/>
</dbReference>
<dbReference type="Pfam" id="PF24674">
    <property type="entry name" value="MACPF_SNTX"/>
    <property type="match status" value="1"/>
</dbReference>
<dbReference type="Pfam" id="PF18078">
    <property type="entry name" value="Thioredoxin_11"/>
    <property type="match status" value="1"/>
</dbReference>
<feature type="domain" description="Fibronectin type-III" evidence="1">
    <location>
        <begin position="478"/>
        <end position="569"/>
    </location>
</feature>
<protein>
    <recommendedName>
        <fullName evidence="1">Fibronectin type-III domain-containing protein</fullName>
    </recommendedName>
</protein>
<keyword evidence="3" id="KW-1185">Reference proteome</keyword>
<dbReference type="InterPro" id="IPR003961">
    <property type="entry name" value="FN3_dom"/>
</dbReference>
<dbReference type="InterPro" id="IPR040581">
    <property type="entry name" value="Thioredoxin_11"/>
</dbReference>
<proteinExistence type="predicted"/>
<dbReference type="InterPro" id="IPR048997">
    <property type="entry name" value="Stonustoxin-like_helical"/>
</dbReference>
<name>A0AAW0Q1P5_9GOBI</name>
<dbReference type="PROSITE" id="PS50853">
    <property type="entry name" value="FN3"/>
    <property type="match status" value="1"/>
</dbReference>
<evidence type="ECO:0000313" key="2">
    <source>
        <dbReference type="EMBL" id="KAK7944557.1"/>
    </source>
</evidence>
<dbReference type="Gene3D" id="3.40.50.300">
    <property type="entry name" value="P-loop containing nucleotide triphosphate hydrolases"/>
    <property type="match status" value="1"/>
</dbReference>
<dbReference type="CDD" id="cd00882">
    <property type="entry name" value="Ras_like_GTPase"/>
    <property type="match status" value="1"/>
</dbReference>
<dbReference type="PANTHER" id="PTHR31594:SF16">
    <property type="entry name" value="SI:CH211-281L24.3"/>
    <property type="match status" value="1"/>
</dbReference>
<evidence type="ECO:0000259" key="1">
    <source>
        <dbReference type="PROSITE" id="PS50853"/>
    </source>
</evidence>
<reference evidence="3" key="1">
    <citation type="submission" date="2024-04" db="EMBL/GenBank/DDBJ databases">
        <title>Salinicola lusitanus LLJ914,a marine bacterium isolated from the Okinawa Trough.</title>
        <authorList>
            <person name="Li J."/>
        </authorList>
    </citation>
    <scope>NUCLEOTIDE SEQUENCE [LARGE SCALE GENOMIC DNA]</scope>
</reference>
<dbReference type="InterPro" id="IPR056072">
    <property type="entry name" value="SNTX_MACPF/CDC-like_dom"/>
</dbReference>
<dbReference type="Proteomes" id="UP001460270">
    <property type="component" value="Unassembled WGS sequence"/>
</dbReference>
<dbReference type="SUPFAM" id="SSF52540">
    <property type="entry name" value="P-loop containing nucleoside triphosphate hydrolases"/>
    <property type="match status" value="1"/>
</dbReference>